<feature type="compositionally biased region" description="Basic and acidic residues" evidence="1">
    <location>
        <begin position="532"/>
        <end position="551"/>
    </location>
</feature>
<evidence type="ECO:0000256" key="2">
    <source>
        <dbReference type="SAM" id="Phobius"/>
    </source>
</evidence>
<keyword evidence="2" id="KW-1133">Transmembrane helix</keyword>
<reference evidence="3 4" key="1">
    <citation type="journal article" date="2016" name="Environ. Microbiol.">
        <title>Genomic resolution of a cold subsurface aquifer community provides metabolic insights for novel microbes adapted to high CO concentrations.</title>
        <authorList>
            <person name="Probst A.J."/>
            <person name="Castelle C.J."/>
            <person name="Singh A."/>
            <person name="Brown C.T."/>
            <person name="Anantharaman K."/>
            <person name="Sharon I."/>
            <person name="Hug L.A."/>
            <person name="Burstein D."/>
            <person name="Emerson J.B."/>
            <person name="Thomas B.C."/>
            <person name="Banfield J.F."/>
        </authorList>
    </citation>
    <scope>NUCLEOTIDE SEQUENCE [LARGE SCALE GENOMIC DNA]</scope>
    <source>
        <strain evidence="3">CG2_30_54_11</strain>
    </source>
</reference>
<feature type="region of interest" description="Disordered" evidence="1">
    <location>
        <begin position="479"/>
        <end position="569"/>
    </location>
</feature>
<evidence type="ECO:0000256" key="1">
    <source>
        <dbReference type="SAM" id="MobiDB-lite"/>
    </source>
</evidence>
<dbReference type="Proteomes" id="UP000183245">
    <property type="component" value="Unassembled WGS sequence"/>
</dbReference>
<keyword evidence="2" id="KW-0472">Membrane</keyword>
<dbReference type="InterPro" id="IPR045782">
    <property type="entry name" value="TrbL_3"/>
</dbReference>
<dbReference type="InterPro" id="IPR013783">
    <property type="entry name" value="Ig-like_fold"/>
</dbReference>
<feature type="transmembrane region" description="Helical" evidence="2">
    <location>
        <begin position="331"/>
        <end position="351"/>
    </location>
</feature>
<sequence length="1323" mass="145346">MQKQHQAMRFFEAMIISVVGLMWCCFGVRPAAAAELTRVLPERGPNGSVVSIYGSGFGDQIGSNSVRIAPVGGTDVCTTGTYFATSVPDPVVDNWKNQEIHVQLNPGLALGVYDVVVCLGQDEIRGSTMTFEIIDSDQEVDYIGNPVESDDFYIQPGDQVNLSEAIRSITQGFLYPLKNTIKEVSSYIYDSLFFNLTLTNTSQGTKVNQVWEVTRSVANALVVVLLVGLGFMFIFRFSVSSYEVRRVLPRLMLTVVGINLSLIIARIVLDLTLIMSYVISDLLPLPDPRDLAASLFGNLYFNVFVIIAFIIVIFIIFLLALALLMLLLRILLIYFMIVVSPFVMLFLLFPGKHTMVVNWFKRLVLLGVLGPLVTFIIYVGVFVSSSVYQAFVDNSGLMRAFVGMATVGIVIALPFILDSFLNSFSLAAPQSEEGAQKKPDQAASSSTTVITREEKKQAVEFQEKRTLTLDHMDLSKLSPASFFRKQPPSPKTESVVDTSAPLVQGNLSKKPVDMGKAPVADVNNEQPADQSKPVRPEAQKEMENTSKKSEETLAPAPASPAKVSESARQTAHYQRVRKLFNAIPKNLLLNILNDQEKKTLIRDGIIVEGADIESEKAVTIFDAPTGRELITEMNTSDNVVERNAAAVLIGKVFEAYPDRMQQVAETKASPSSPTSQQTAFAILQSGVRQLAHEYAHQPEDDRLQKAAERLVRYAPRMISAMTAQENPEQQEFIRYGISKLASSIGSTLKEMDGQKPLLQLILEGGDKSSQVVEYRNLAAEVLGRADIDVVPFLENEPDRLFISSGALSKSEYGRAVMAKVVSLVAEHPEDPHIQSLAAMVFRQTPLAELGSLAASIHLGTNALLNSPEYQKKNDLPLMYSYLRAIDQPQIASLPPLDAQQFMRSDAHMYTSLAPEAEREKVRLEFPLQVVMSTGFDPLKEYAPHLVTQALENLPLLVQTNPVLAYLSGMKLFLEGDAKTSSSPVVREVVKKAIEQSETEKNISPERLRTVSHEYLSTVSEDESSHLSETPGLSRQMLHHGLAVEPGQLEDIEKRAPHVLKQNSLLASMTPSDAVQLLANLPWDQIASQGQSLLASALSAATGAALRQGTVLDPETAAKYVLMTPEQKLNEIPWEMIRQVLEFLVKMDHKLPLYAELFHRVAPLNPAETAAQGKAVEQSVSDALSVVKAADFAALKSIDTDVVNQALEEAMAQTDLEPELAAKLLRLLPADQLSSAPDSLRDGTSQFLAGKQTYTADDAETAARLVAATPQNMLRQLNDNILTLAATIARSNVSFADREQLQTVITHELQELISPNHASVDDDE</sequence>
<feature type="transmembrane region" description="Helical" evidence="2">
    <location>
        <begin position="396"/>
        <end position="417"/>
    </location>
</feature>
<organism evidence="3 4">
    <name type="scientific">Candidatus Wirthbacteria bacterium CG2_30_54_11</name>
    <dbReference type="NCBI Taxonomy" id="1817892"/>
    <lineage>
        <taxon>Bacteria</taxon>
        <taxon>Candidatus Wirthbacteria</taxon>
    </lineage>
</organism>
<dbReference type="EMBL" id="MNZT01000097">
    <property type="protein sequence ID" value="OIP95971.1"/>
    <property type="molecule type" value="Genomic_DNA"/>
</dbReference>
<keyword evidence="2" id="KW-0812">Transmembrane</keyword>
<gene>
    <name evidence="3" type="ORF">AUK40_05495</name>
</gene>
<evidence type="ECO:0008006" key="5">
    <source>
        <dbReference type="Google" id="ProtNLM"/>
    </source>
</evidence>
<dbReference type="Pfam" id="PF19590">
    <property type="entry name" value="TrbL_3"/>
    <property type="match status" value="1"/>
</dbReference>
<feature type="transmembrane region" description="Helical" evidence="2">
    <location>
        <begin position="217"/>
        <end position="239"/>
    </location>
</feature>
<feature type="transmembrane region" description="Helical" evidence="2">
    <location>
        <begin position="251"/>
        <end position="279"/>
    </location>
</feature>
<feature type="transmembrane region" description="Helical" evidence="2">
    <location>
        <begin position="299"/>
        <end position="324"/>
    </location>
</feature>
<dbReference type="STRING" id="1817892.AUK40_05495"/>
<accession>A0A1J5IGX7</accession>
<comment type="caution">
    <text evidence="3">The sequence shown here is derived from an EMBL/GenBank/DDBJ whole genome shotgun (WGS) entry which is preliminary data.</text>
</comment>
<evidence type="ECO:0000313" key="4">
    <source>
        <dbReference type="Proteomes" id="UP000183245"/>
    </source>
</evidence>
<feature type="transmembrane region" description="Helical" evidence="2">
    <location>
        <begin position="363"/>
        <end position="384"/>
    </location>
</feature>
<dbReference type="Gene3D" id="2.60.40.10">
    <property type="entry name" value="Immunoglobulins"/>
    <property type="match status" value="1"/>
</dbReference>
<evidence type="ECO:0000313" key="3">
    <source>
        <dbReference type="EMBL" id="OIP95971.1"/>
    </source>
</evidence>
<proteinExistence type="predicted"/>
<feature type="region of interest" description="Disordered" evidence="1">
    <location>
        <begin position="432"/>
        <end position="455"/>
    </location>
</feature>
<protein>
    <recommendedName>
        <fullName evidence="5">IPT/TIG domain-containing protein</fullName>
    </recommendedName>
</protein>
<name>A0A1J5IGX7_9BACT</name>